<organism evidence="3">
    <name type="scientific">Dendroctonus ponderosae</name>
    <name type="common">Mountain pine beetle</name>
    <dbReference type="NCBI Taxonomy" id="77166"/>
    <lineage>
        <taxon>Eukaryota</taxon>
        <taxon>Metazoa</taxon>
        <taxon>Ecdysozoa</taxon>
        <taxon>Arthropoda</taxon>
        <taxon>Hexapoda</taxon>
        <taxon>Insecta</taxon>
        <taxon>Pterygota</taxon>
        <taxon>Neoptera</taxon>
        <taxon>Endopterygota</taxon>
        <taxon>Coleoptera</taxon>
        <taxon>Polyphaga</taxon>
        <taxon>Cucujiformia</taxon>
        <taxon>Curculionidae</taxon>
        <taxon>Scolytinae</taxon>
        <taxon>Dendroctonus</taxon>
    </lineage>
</organism>
<dbReference type="Pfam" id="PF12836">
    <property type="entry name" value="HHH_3"/>
    <property type="match status" value="2"/>
</dbReference>
<feature type="non-terminal residue" evidence="3">
    <location>
        <position position="1"/>
    </location>
</feature>
<evidence type="ECO:0000256" key="1">
    <source>
        <dbReference type="ARBA" id="ARBA00015260"/>
    </source>
</evidence>
<dbReference type="PANTHER" id="PTHR21180">
    <property type="entry name" value="ENDONUCLEASE/EXONUCLEASE/PHOSPHATASE FAMILY DOMAIN-CONTAINING PROTEIN 1"/>
    <property type="match status" value="1"/>
</dbReference>
<evidence type="ECO:0000313" key="5">
    <source>
        <dbReference type="Proteomes" id="UP000019118"/>
    </source>
</evidence>
<feature type="domain" description="Helix-hairpin-helix DNA-binding motif class 1" evidence="2">
    <location>
        <begin position="317"/>
        <end position="336"/>
    </location>
</feature>
<reference evidence="3 5" key="1">
    <citation type="journal article" date="2013" name="Genome Biol.">
        <title>Draft genome of the mountain pine beetle, Dendroctonus ponderosae Hopkins, a major forest pest.</title>
        <authorList>
            <person name="Keeling C.I."/>
            <person name="Yuen M.M."/>
            <person name="Liao N.Y."/>
            <person name="Docking T.R."/>
            <person name="Chan S.K."/>
            <person name="Taylor G.A."/>
            <person name="Palmquist D.L."/>
            <person name="Jackman S.D."/>
            <person name="Nguyen A."/>
            <person name="Li M."/>
            <person name="Henderson H."/>
            <person name="Janes J.K."/>
            <person name="Zhao Y."/>
            <person name="Pandoh P."/>
            <person name="Moore R."/>
            <person name="Sperling F.A."/>
            <person name="Huber D.P."/>
            <person name="Birol I."/>
            <person name="Jones S.J."/>
            <person name="Bohlmann J."/>
        </authorList>
    </citation>
    <scope>NUCLEOTIDE SEQUENCE</scope>
</reference>
<dbReference type="Gene3D" id="1.10.150.280">
    <property type="entry name" value="AF1531-like domain"/>
    <property type="match status" value="1"/>
</dbReference>
<evidence type="ECO:0000313" key="4">
    <source>
        <dbReference type="EnsemblMetazoa" id="XP_019773410.1"/>
    </source>
</evidence>
<keyword evidence="5" id="KW-1185">Reference proteome</keyword>
<dbReference type="EMBL" id="KB740085">
    <property type="protein sequence ID" value="ENN81526.1"/>
    <property type="molecule type" value="Genomic_DNA"/>
</dbReference>
<evidence type="ECO:0000313" key="3">
    <source>
        <dbReference type="EMBL" id="ENN81526.1"/>
    </source>
</evidence>
<dbReference type="GO" id="GO:0006281">
    <property type="term" value="P:DNA repair"/>
    <property type="evidence" value="ECO:0007669"/>
    <property type="project" value="InterPro"/>
</dbReference>
<dbReference type="InterPro" id="IPR003583">
    <property type="entry name" value="Hlx-hairpin-Hlx_DNA-bd_motif"/>
</dbReference>
<dbReference type="GO" id="GO:0003677">
    <property type="term" value="F:DNA binding"/>
    <property type="evidence" value="ECO:0007669"/>
    <property type="project" value="InterPro"/>
</dbReference>
<dbReference type="Gene3D" id="1.10.150.320">
    <property type="entry name" value="Photosystem II 12 kDa extrinsic protein"/>
    <property type="match status" value="1"/>
</dbReference>
<dbReference type="InterPro" id="IPR051675">
    <property type="entry name" value="Endo/Exo/Phosphatase_dom_1"/>
</dbReference>
<feature type="domain" description="Helix-hairpin-helix DNA-binding motif class 1" evidence="2">
    <location>
        <begin position="59"/>
        <end position="78"/>
    </location>
</feature>
<dbReference type="Proteomes" id="UP000019118">
    <property type="component" value="Unassembled WGS sequence"/>
</dbReference>
<dbReference type="InterPro" id="IPR010994">
    <property type="entry name" value="RuvA_2-like"/>
</dbReference>
<feature type="domain" description="Helix-hairpin-helix DNA-binding motif class 1" evidence="2">
    <location>
        <begin position="152"/>
        <end position="171"/>
    </location>
</feature>
<dbReference type="HOGENOM" id="CLU_033721_1_0_1"/>
<dbReference type="AlphaFoldDB" id="N6ULH6"/>
<sequence>MVLNLHAMGNNSSLPKGRRKSLRSFVRRSYSRPGLSHTFTVPDIDEQMELLNINIATEEELMTLPGVNREIAKSIVDHRKAIGRYRKVEDLALVKGIGALKLEIMKPEICVSIRRNQSISSRAPSYDSLRSTDSRITTRSARLVNINKATVFDLQSVPGITQEIAAGILTHRNKKGHFRKIDDLLKVKHISRMRLDNISKYLTTEDSEDNISESSISRPSILTNGFVSTQHTNGRFNRPSFRGHVPNGLTPSTTFDIFELLSTYSPRPILSEVFKNSRNGEAAARIGSWNLHKFTQDKATNLGVKEVICRTILENGLSLLAVQGIKEVIALKTICEELNKPTLRRVEEWKENSQNWNFCMLDVHDSQLGFIYDSGNLAHIELRNLLGNPEETQSECDALIAHFLIGDINLQLVNLALKVGANITLLNEKIADLISEEETVVLCIDLANFHESDDSALTLGGLTPIFPSSTNTQFPALKAGYHSSHISNILVNAQIKQYLTGYKNIVSKGITHLAIPNGWSWGGPVSSNCPIWMELFIARKSEDSNL</sequence>
<dbReference type="SUPFAM" id="SSF47781">
    <property type="entry name" value="RuvA domain 2-like"/>
    <property type="match status" value="2"/>
</dbReference>
<evidence type="ECO:0000259" key="2">
    <source>
        <dbReference type="SMART" id="SM00278"/>
    </source>
</evidence>
<dbReference type="PANTHER" id="PTHR21180:SF32">
    <property type="entry name" value="ENDONUCLEASE_EXONUCLEASE_PHOSPHATASE FAMILY DOMAIN-CONTAINING PROTEIN 1"/>
    <property type="match status" value="1"/>
</dbReference>
<feature type="domain" description="Helix-hairpin-helix DNA-binding motif class 1" evidence="2">
    <location>
        <begin position="182"/>
        <end position="201"/>
    </location>
</feature>
<gene>
    <name evidence="4" type="primary">109546753</name>
    <name evidence="3" type="ORF">YQE_02055</name>
</gene>
<dbReference type="OrthoDB" id="6237065at2759"/>
<name>N6ULH6_DENPD</name>
<accession>N6ULH6</accession>
<protein>
    <recommendedName>
        <fullName evidence="1">Endonuclease/exonuclease/phosphatase family domain-containing protein 1</fullName>
    </recommendedName>
</protein>
<dbReference type="InterPro" id="IPR036691">
    <property type="entry name" value="Endo/exonu/phosph_ase_sf"/>
</dbReference>
<dbReference type="KEGG" id="dpa:109546753"/>
<dbReference type="OMA" id="MSAGAWE"/>
<dbReference type="GO" id="GO:0005886">
    <property type="term" value="C:plasma membrane"/>
    <property type="evidence" value="ECO:0007669"/>
    <property type="project" value="TreeGrafter"/>
</dbReference>
<dbReference type="SMART" id="SM00278">
    <property type="entry name" value="HhH1"/>
    <property type="match status" value="4"/>
</dbReference>
<reference evidence="4" key="2">
    <citation type="submission" date="2024-08" db="UniProtKB">
        <authorList>
            <consortium name="EnsemblMetazoa"/>
        </authorList>
    </citation>
    <scope>IDENTIFICATION</scope>
</reference>
<dbReference type="Gene3D" id="3.60.10.10">
    <property type="entry name" value="Endonuclease/exonuclease/phosphatase"/>
    <property type="match status" value="1"/>
</dbReference>
<dbReference type="EnsemblMetazoa" id="XM_019917851.1">
    <property type="protein sequence ID" value="XP_019773410.1"/>
    <property type="gene ID" value="LOC109546753"/>
</dbReference>
<proteinExistence type="predicted"/>